<dbReference type="AlphaFoldDB" id="A0A4Z0V8Y3"/>
<dbReference type="Pfam" id="PF00512">
    <property type="entry name" value="HisKA"/>
    <property type="match status" value="1"/>
</dbReference>
<organism evidence="9 10">
    <name type="scientific">Duncaniella freteri</name>
    <dbReference type="NCBI Taxonomy" id="2530391"/>
    <lineage>
        <taxon>Bacteria</taxon>
        <taxon>Pseudomonadati</taxon>
        <taxon>Bacteroidota</taxon>
        <taxon>Bacteroidia</taxon>
        <taxon>Bacteroidales</taxon>
        <taxon>Muribaculaceae</taxon>
        <taxon>Duncaniella</taxon>
    </lineage>
</organism>
<comment type="caution">
    <text evidence="9">The sequence shown here is derived from an EMBL/GenBank/DDBJ whole genome shotgun (WGS) entry which is preliminary data.</text>
</comment>
<accession>A0A4Z0V8Y3</accession>
<dbReference type="InterPro" id="IPR003661">
    <property type="entry name" value="HisK_dim/P_dom"/>
</dbReference>
<dbReference type="SUPFAM" id="SSF55874">
    <property type="entry name" value="ATPase domain of HSP90 chaperone/DNA topoisomerase II/histidine kinase"/>
    <property type="match status" value="1"/>
</dbReference>
<dbReference type="Gene3D" id="1.10.287.130">
    <property type="match status" value="1"/>
</dbReference>
<dbReference type="Gene3D" id="3.30.450.20">
    <property type="entry name" value="PAS domain"/>
    <property type="match status" value="1"/>
</dbReference>
<dbReference type="InterPro" id="IPR005467">
    <property type="entry name" value="His_kinase_dom"/>
</dbReference>
<dbReference type="Gene3D" id="3.30.565.10">
    <property type="entry name" value="Histidine kinase-like ATPase, C-terminal domain"/>
    <property type="match status" value="1"/>
</dbReference>
<keyword evidence="6" id="KW-0902">Two-component regulatory system</keyword>
<dbReference type="CDD" id="cd00075">
    <property type="entry name" value="HATPase"/>
    <property type="match status" value="1"/>
</dbReference>
<dbReference type="GeneID" id="82149749"/>
<dbReference type="InterPro" id="IPR036890">
    <property type="entry name" value="HATPase_C_sf"/>
</dbReference>
<dbReference type="Pfam" id="PF02518">
    <property type="entry name" value="HATPase_c"/>
    <property type="match status" value="1"/>
</dbReference>
<dbReference type="EMBL" id="SJSA01000001">
    <property type="protein sequence ID" value="TGG40627.1"/>
    <property type="molecule type" value="Genomic_DNA"/>
</dbReference>
<dbReference type="SUPFAM" id="SSF47384">
    <property type="entry name" value="Homodimeric domain of signal transducing histidine kinase"/>
    <property type="match status" value="1"/>
</dbReference>
<gene>
    <name evidence="9" type="ORF">EZ315_08085</name>
</gene>
<dbReference type="SMART" id="SM00387">
    <property type="entry name" value="HATPase_c"/>
    <property type="match status" value="1"/>
</dbReference>
<dbReference type="GO" id="GO:0000155">
    <property type="term" value="F:phosphorelay sensor kinase activity"/>
    <property type="evidence" value="ECO:0007669"/>
    <property type="project" value="InterPro"/>
</dbReference>
<dbReference type="SMART" id="SM00388">
    <property type="entry name" value="HisKA"/>
    <property type="match status" value="1"/>
</dbReference>
<evidence type="ECO:0000313" key="9">
    <source>
        <dbReference type="EMBL" id="TGG40627.1"/>
    </source>
</evidence>
<keyword evidence="10" id="KW-1185">Reference proteome</keyword>
<dbReference type="GO" id="GO:0005886">
    <property type="term" value="C:plasma membrane"/>
    <property type="evidence" value="ECO:0007669"/>
    <property type="project" value="TreeGrafter"/>
</dbReference>
<proteinExistence type="predicted"/>
<dbReference type="PANTHER" id="PTHR45453:SF1">
    <property type="entry name" value="PHOSPHATE REGULON SENSOR PROTEIN PHOR"/>
    <property type="match status" value="1"/>
</dbReference>
<sequence>MAGRIKLSFHSRVLLTVLLLCWGLVGIFMVFQYHREKEFKAQLLDTELQMHNLRIIDAIRHSDPIDDIAGSMDKSTDGLRITIIDREGNVMFDNNSSTPFPTANHNSRPEVTDARKHGTGHIIGRHSESDDADYFYSARLGDNGTVVRSAAPYTHKLEEFLRADSTLLWIMLVVTVIISMVGYLVTRRISKSIVRLNRFAQRAEKGERIFEEEAFPHDELGSIASHIVRLYIQRDERHNEAMRQEKDKIRLKKQLTNNINHELKTPVASMMVSLELLRDCPDLPEEKKREFIERLFANTRRLSSLLKDVSTITRMDEGSEMIAKETVDLTALIKGIVEEEQIRTEAHISLEVPQLTVMGNTALLESIFRNLIDNAISYSGCTEITIRADRDGRFTVSDNGCGIAEEHMPHIFERFYRIDKGRSRAAGGTGLGLAIVRNAVAIHGGEIKAFNNNGLTFRFRLGKIRQEMHGESCT</sequence>
<dbReference type="InterPro" id="IPR050351">
    <property type="entry name" value="BphY/WalK/GraS-like"/>
</dbReference>
<evidence type="ECO:0000256" key="5">
    <source>
        <dbReference type="ARBA" id="ARBA00022777"/>
    </source>
</evidence>
<dbReference type="Gene3D" id="6.10.340.10">
    <property type="match status" value="1"/>
</dbReference>
<dbReference type="GO" id="GO:0016036">
    <property type="term" value="P:cellular response to phosphate starvation"/>
    <property type="evidence" value="ECO:0007669"/>
    <property type="project" value="TreeGrafter"/>
</dbReference>
<dbReference type="PANTHER" id="PTHR45453">
    <property type="entry name" value="PHOSPHATE REGULON SENSOR PROTEIN PHOR"/>
    <property type="match status" value="1"/>
</dbReference>
<reference evidence="9 10" key="1">
    <citation type="submission" date="2019-02" db="EMBL/GenBank/DDBJ databases">
        <title>Isolation and identification of novel species under the genus Muribaculum.</title>
        <authorList>
            <person name="Miyake S."/>
            <person name="Ding Y."/>
            <person name="Low A."/>
            <person name="Soh M."/>
            <person name="Seedorf H."/>
        </authorList>
    </citation>
    <scope>NUCLEOTIDE SEQUENCE [LARGE SCALE GENOMIC DNA]</scope>
    <source>
        <strain evidence="9 10">TLL-A3</strain>
    </source>
</reference>
<dbReference type="InterPro" id="IPR004358">
    <property type="entry name" value="Sig_transdc_His_kin-like_C"/>
</dbReference>
<keyword evidence="3" id="KW-0597">Phosphoprotein</keyword>
<keyword evidence="7" id="KW-0472">Membrane</keyword>
<dbReference type="PRINTS" id="PR00344">
    <property type="entry name" value="BCTRLSENSOR"/>
</dbReference>
<comment type="catalytic activity">
    <reaction evidence="1">
        <text>ATP + protein L-histidine = ADP + protein N-phospho-L-histidine.</text>
        <dbReference type="EC" id="2.7.13.3"/>
    </reaction>
</comment>
<dbReference type="InterPro" id="IPR003594">
    <property type="entry name" value="HATPase_dom"/>
</dbReference>
<dbReference type="Proteomes" id="UP000297635">
    <property type="component" value="Unassembled WGS sequence"/>
</dbReference>
<name>A0A4Z0V8Y3_9BACT</name>
<dbReference type="FunFam" id="3.30.565.10:FF:000006">
    <property type="entry name" value="Sensor histidine kinase WalK"/>
    <property type="match status" value="1"/>
</dbReference>
<feature type="domain" description="Histidine kinase" evidence="8">
    <location>
        <begin position="258"/>
        <end position="465"/>
    </location>
</feature>
<dbReference type="GO" id="GO:0004721">
    <property type="term" value="F:phosphoprotein phosphatase activity"/>
    <property type="evidence" value="ECO:0007669"/>
    <property type="project" value="TreeGrafter"/>
</dbReference>
<dbReference type="RefSeq" id="WP_135471624.1">
    <property type="nucleotide sequence ID" value="NZ_CASJDB010000001.1"/>
</dbReference>
<evidence type="ECO:0000256" key="2">
    <source>
        <dbReference type="ARBA" id="ARBA00012438"/>
    </source>
</evidence>
<feature type="transmembrane region" description="Helical" evidence="7">
    <location>
        <begin position="166"/>
        <end position="185"/>
    </location>
</feature>
<keyword evidence="5 9" id="KW-0418">Kinase</keyword>
<evidence type="ECO:0000256" key="6">
    <source>
        <dbReference type="ARBA" id="ARBA00023012"/>
    </source>
</evidence>
<evidence type="ECO:0000256" key="1">
    <source>
        <dbReference type="ARBA" id="ARBA00000085"/>
    </source>
</evidence>
<evidence type="ECO:0000256" key="7">
    <source>
        <dbReference type="SAM" id="Phobius"/>
    </source>
</evidence>
<dbReference type="CDD" id="cd00082">
    <property type="entry name" value="HisKA"/>
    <property type="match status" value="1"/>
</dbReference>
<evidence type="ECO:0000313" key="10">
    <source>
        <dbReference type="Proteomes" id="UP000297635"/>
    </source>
</evidence>
<protein>
    <recommendedName>
        <fullName evidence="2">histidine kinase</fullName>
        <ecNumber evidence="2">2.7.13.3</ecNumber>
    </recommendedName>
</protein>
<keyword evidence="7" id="KW-0812">Transmembrane</keyword>
<feature type="transmembrane region" description="Helical" evidence="7">
    <location>
        <begin position="12"/>
        <end position="33"/>
    </location>
</feature>
<dbReference type="InterPro" id="IPR036097">
    <property type="entry name" value="HisK_dim/P_sf"/>
</dbReference>
<evidence type="ECO:0000256" key="3">
    <source>
        <dbReference type="ARBA" id="ARBA00022553"/>
    </source>
</evidence>
<evidence type="ECO:0000256" key="4">
    <source>
        <dbReference type="ARBA" id="ARBA00022679"/>
    </source>
</evidence>
<evidence type="ECO:0000259" key="8">
    <source>
        <dbReference type="PROSITE" id="PS50109"/>
    </source>
</evidence>
<dbReference type="EC" id="2.7.13.3" evidence="2"/>
<keyword evidence="7" id="KW-1133">Transmembrane helix</keyword>
<keyword evidence="4" id="KW-0808">Transferase</keyword>
<dbReference type="PROSITE" id="PS50109">
    <property type="entry name" value="HIS_KIN"/>
    <property type="match status" value="1"/>
</dbReference>